<dbReference type="Proteomes" id="UP000195489">
    <property type="component" value="Chromosome 4"/>
</dbReference>
<dbReference type="GO" id="GO:0035368">
    <property type="term" value="F:selenocysteine insertion sequence binding"/>
    <property type="evidence" value="ECO:0007669"/>
    <property type="project" value="InterPro"/>
</dbReference>
<gene>
    <name evidence="3" type="primary">SBP2</name>
    <name evidence="3" type="ORF">PCHCB_000055500</name>
</gene>
<organism evidence="3 4">
    <name type="scientific">Plasmodium chabaudi chabaudi</name>
    <dbReference type="NCBI Taxonomy" id="31271"/>
    <lineage>
        <taxon>Eukaryota</taxon>
        <taxon>Sar</taxon>
        <taxon>Alveolata</taxon>
        <taxon>Apicomplexa</taxon>
        <taxon>Aconoidasida</taxon>
        <taxon>Haemosporida</taxon>
        <taxon>Plasmodiidae</taxon>
        <taxon>Plasmodium</taxon>
        <taxon>Plasmodium (Vinckeia)</taxon>
    </lineage>
</organism>
<dbReference type="PANTHER" id="PTHR13284">
    <property type="entry name" value="GH01354P"/>
    <property type="match status" value="1"/>
</dbReference>
<dbReference type="Pfam" id="PF01248">
    <property type="entry name" value="Ribosomal_L7Ae"/>
    <property type="match status" value="1"/>
</dbReference>
<evidence type="ECO:0000256" key="1">
    <source>
        <dbReference type="SAM" id="MobiDB-lite"/>
    </source>
</evidence>
<evidence type="ECO:0000313" key="3">
    <source>
        <dbReference type="EMBL" id="SCL98918.1"/>
    </source>
</evidence>
<dbReference type="GO" id="GO:0005739">
    <property type="term" value="C:mitochondrion"/>
    <property type="evidence" value="ECO:0007669"/>
    <property type="project" value="TreeGrafter"/>
</dbReference>
<dbReference type="EMBL" id="LT608156">
    <property type="protein sequence ID" value="SCL98918.1"/>
    <property type="molecule type" value="Genomic_DNA"/>
</dbReference>
<evidence type="ECO:0000313" key="4">
    <source>
        <dbReference type="Proteomes" id="UP000195489"/>
    </source>
</evidence>
<sequence>MEEHTNECTENNYKKCHEERSKSSGIYMKMDQNLLGNKIKDEKRFLIKTTTVTKNNNYKNGKPSNGSYINVGNRLVKITFTSQKKMQKDLEKKRMLQMIINKKKKKKKKFERGKKKKKKKKKKEFERRKKIINNLSVILAKEKEMGNSYFLPKRLKRKKKKKSQKYIILEKEIKKCIYNELAESCCIEKKQCLDVIKNRNKWNMKCSTYIFQYFKYENLYYIGIRKRKKIIKYSDCVIYRSNHKDLQKINSINKKGINLKQDGQLYSNQYLDCVKQKKVTKRIYYKADTNKLNTLNLDNIKPNDTPHIIQNSYKNQEYAGGDSNKKENIPLKQDEDNIKAKNTNDNILDNLKESDNTNFQGTNDLNKNIIKENILKNEKILKFIQVSKIEKNTYINDYVDHKITEELNNMVKDFLKKISKSHDKLLLLKKKRRYYLGMKECYKHICINEPKLVLVAPNIEPTLNNVFDDMINKIVCKCKEKNIPLVFALSKNLLGKCIGKCRQSIICIIDNDSYIKECNDIINLANSLKIYK</sequence>
<reference evidence="3 4" key="1">
    <citation type="submission" date="2016-08" db="EMBL/GenBank/DDBJ databases">
        <authorList>
            <consortium name="Pathogen Informatics"/>
        </authorList>
    </citation>
    <scope>NUCLEOTIDE SEQUENCE [LARGE SCALE GENOMIC DNA]</scope>
    <source>
        <strain evidence="3 4">CB</strain>
    </source>
</reference>
<proteinExistence type="predicted"/>
<dbReference type="SUPFAM" id="SSF55315">
    <property type="entry name" value="L30e-like"/>
    <property type="match status" value="1"/>
</dbReference>
<feature type="region of interest" description="Disordered" evidence="1">
    <location>
        <begin position="101"/>
        <end position="125"/>
    </location>
</feature>
<dbReference type="GO" id="GO:0043021">
    <property type="term" value="F:ribonucleoprotein complex binding"/>
    <property type="evidence" value="ECO:0007669"/>
    <property type="project" value="TreeGrafter"/>
</dbReference>
<dbReference type="PANTHER" id="PTHR13284:SF4">
    <property type="entry name" value="C2H2-TYPE DOMAIN-CONTAINING PROTEIN"/>
    <property type="match status" value="1"/>
</dbReference>
<dbReference type="InterPro" id="IPR040051">
    <property type="entry name" value="SECISBP2"/>
</dbReference>
<dbReference type="GO" id="GO:0003730">
    <property type="term" value="F:mRNA 3'-UTR binding"/>
    <property type="evidence" value="ECO:0007669"/>
    <property type="project" value="TreeGrafter"/>
</dbReference>
<name>A0A1D3LBS7_PLACU</name>
<feature type="compositionally biased region" description="Basic residues" evidence="1">
    <location>
        <begin position="101"/>
        <end position="122"/>
    </location>
</feature>
<accession>A0A1D3LBS7</accession>
<dbReference type="InterPro" id="IPR029064">
    <property type="entry name" value="Ribosomal_eL30-like_sf"/>
</dbReference>
<dbReference type="InterPro" id="IPR004038">
    <property type="entry name" value="Ribosomal_eL8/eL30/eS12/Gad45"/>
</dbReference>
<dbReference type="Gene3D" id="3.30.1330.30">
    <property type="match status" value="1"/>
</dbReference>
<feature type="domain" description="Ribosomal protein eL8/eL30/eS12/Gadd45" evidence="2">
    <location>
        <begin position="421"/>
        <end position="517"/>
    </location>
</feature>
<dbReference type="AlphaFoldDB" id="A0A1D3LBS7"/>
<evidence type="ECO:0000259" key="2">
    <source>
        <dbReference type="Pfam" id="PF01248"/>
    </source>
</evidence>
<dbReference type="GO" id="GO:1990904">
    <property type="term" value="C:ribonucleoprotein complex"/>
    <property type="evidence" value="ECO:0007669"/>
    <property type="project" value="TreeGrafter"/>
</dbReference>
<protein>
    <submittedName>
        <fullName evidence="3">SECIS-binding protein 2, putative</fullName>
    </submittedName>
</protein>